<dbReference type="InParanoid" id="A0A6I9RE51"/>
<evidence type="ECO:0000313" key="3">
    <source>
        <dbReference type="RefSeq" id="XP_010921868.1"/>
    </source>
</evidence>
<dbReference type="AlphaFoldDB" id="A0A6I9RE51"/>
<gene>
    <name evidence="3" type="primary">LOC105045329</name>
</gene>
<evidence type="ECO:0000256" key="1">
    <source>
        <dbReference type="SAM" id="MobiDB-lite"/>
    </source>
</evidence>
<dbReference type="OrthoDB" id="1935372at2759"/>
<protein>
    <submittedName>
        <fullName evidence="3">Anion exchange protein 3 isoform X1</fullName>
    </submittedName>
</protein>
<feature type="compositionally biased region" description="Pro residues" evidence="1">
    <location>
        <begin position="35"/>
        <end position="45"/>
    </location>
</feature>
<name>A0A6I9RE51_ELAGV</name>
<organism evidence="2 3">
    <name type="scientific">Elaeis guineensis var. tenera</name>
    <name type="common">Oil palm</name>
    <dbReference type="NCBI Taxonomy" id="51953"/>
    <lineage>
        <taxon>Eukaryota</taxon>
        <taxon>Viridiplantae</taxon>
        <taxon>Streptophyta</taxon>
        <taxon>Embryophyta</taxon>
        <taxon>Tracheophyta</taxon>
        <taxon>Spermatophyta</taxon>
        <taxon>Magnoliopsida</taxon>
        <taxon>Liliopsida</taxon>
        <taxon>Arecaceae</taxon>
        <taxon>Arecoideae</taxon>
        <taxon>Cocoseae</taxon>
        <taxon>Elaeidinae</taxon>
        <taxon>Elaeis</taxon>
    </lineage>
</organism>
<keyword evidence="2" id="KW-1185">Reference proteome</keyword>
<feature type="region of interest" description="Disordered" evidence="1">
    <location>
        <begin position="67"/>
        <end position="165"/>
    </location>
</feature>
<accession>A0A6I9RE51</accession>
<dbReference type="RefSeq" id="XP_010921868.1">
    <property type="nucleotide sequence ID" value="XM_010923566.2"/>
</dbReference>
<evidence type="ECO:0000313" key="2">
    <source>
        <dbReference type="Proteomes" id="UP000504607"/>
    </source>
</evidence>
<dbReference type="PANTHER" id="PTHR33912:SF3">
    <property type="entry name" value="OS01G0939400 PROTEIN"/>
    <property type="match status" value="1"/>
</dbReference>
<proteinExistence type="predicted"/>
<dbReference type="Proteomes" id="UP000504607">
    <property type="component" value="Chromosome 5"/>
</dbReference>
<dbReference type="PANTHER" id="PTHR33912">
    <property type="entry name" value="OS01G0939400 PROTEIN"/>
    <property type="match status" value="1"/>
</dbReference>
<dbReference type="InterPro" id="IPR040381">
    <property type="entry name" value="At4g14450-like"/>
</dbReference>
<sequence length="186" mass="20324">MSLVDYDASSSEGEEEIGEDDEEREKKRVESGDPPFAPPPPPPPSQDEYSVASRFLFFLLRSFRPSSSQHSNVASPLPPPSLEKLPDVSHLLASPPVPSNQMIGTDHSSRVAAAMAESASRKRESNGSAFPFPRSKLPRGQLLHSRNIPDTSGGQLIPPQLHGRSNVVTEDISKLFVNRHPESSHQ</sequence>
<reference evidence="3" key="1">
    <citation type="submission" date="2025-08" db="UniProtKB">
        <authorList>
            <consortium name="RefSeq"/>
        </authorList>
    </citation>
    <scope>IDENTIFICATION</scope>
</reference>
<feature type="region of interest" description="Disordered" evidence="1">
    <location>
        <begin position="1"/>
        <end position="48"/>
    </location>
</feature>
<feature type="compositionally biased region" description="Acidic residues" evidence="1">
    <location>
        <begin position="12"/>
        <end position="23"/>
    </location>
</feature>